<dbReference type="Gene3D" id="1.10.287.70">
    <property type="match status" value="1"/>
</dbReference>
<evidence type="ECO:0000256" key="4">
    <source>
        <dbReference type="ARBA" id="ARBA00022692"/>
    </source>
</evidence>
<evidence type="ECO:0000256" key="6">
    <source>
        <dbReference type="ARBA" id="ARBA00022882"/>
    </source>
</evidence>
<feature type="transmembrane region" description="Helical" evidence="13">
    <location>
        <begin position="176"/>
        <end position="201"/>
    </location>
</feature>
<keyword evidence="6" id="KW-0851">Voltage-gated channel</keyword>
<feature type="transmembrane region" description="Helical" evidence="13">
    <location>
        <begin position="7"/>
        <end position="28"/>
    </location>
</feature>
<evidence type="ECO:0000259" key="14">
    <source>
        <dbReference type="Pfam" id="PF00520"/>
    </source>
</evidence>
<keyword evidence="12" id="KW-0175">Coiled coil</keyword>
<feature type="transmembrane region" description="Helical" evidence="13">
    <location>
        <begin position="123"/>
        <end position="141"/>
    </location>
</feature>
<dbReference type="SUPFAM" id="SSF81324">
    <property type="entry name" value="Voltage-gated potassium channels"/>
    <property type="match status" value="1"/>
</dbReference>
<gene>
    <name evidence="15" type="ORF">E7Z73_10415</name>
</gene>
<keyword evidence="3" id="KW-0633">Potassium transport</keyword>
<evidence type="ECO:0000256" key="5">
    <source>
        <dbReference type="ARBA" id="ARBA00022826"/>
    </source>
</evidence>
<accession>A0A8T3VLN8</accession>
<evidence type="ECO:0000256" key="1">
    <source>
        <dbReference type="ARBA" id="ARBA00004141"/>
    </source>
</evidence>
<dbReference type="InterPro" id="IPR005821">
    <property type="entry name" value="Ion_trans_dom"/>
</dbReference>
<dbReference type="EMBL" id="SUTE01000090">
    <property type="protein sequence ID" value="MBE6506123.1"/>
    <property type="molecule type" value="Genomic_DNA"/>
</dbReference>
<name>A0A8T3VLN8_9EURY</name>
<keyword evidence="8 13" id="KW-1133">Transmembrane helix</keyword>
<evidence type="ECO:0000313" key="15">
    <source>
        <dbReference type="EMBL" id="MBE6506123.1"/>
    </source>
</evidence>
<dbReference type="GO" id="GO:0008076">
    <property type="term" value="C:voltage-gated potassium channel complex"/>
    <property type="evidence" value="ECO:0007669"/>
    <property type="project" value="InterPro"/>
</dbReference>
<keyword evidence="7" id="KW-0630">Potassium</keyword>
<dbReference type="Gene3D" id="1.20.120.350">
    <property type="entry name" value="Voltage-gated potassium channels. Chain C"/>
    <property type="match status" value="1"/>
</dbReference>
<dbReference type="Proteomes" id="UP000762703">
    <property type="component" value="Unassembled WGS sequence"/>
</dbReference>
<proteinExistence type="predicted"/>
<organism evidence="15 16">
    <name type="scientific">Methanobrevibacter millerae</name>
    <dbReference type="NCBI Taxonomy" id="230361"/>
    <lineage>
        <taxon>Archaea</taxon>
        <taxon>Methanobacteriati</taxon>
        <taxon>Methanobacteriota</taxon>
        <taxon>Methanomada group</taxon>
        <taxon>Methanobacteria</taxon>
        <taxon>Methanobacteriales</taxon>
        <taxon>Methanobacteriaceae</taxon>
        <taxon>Methanobrevibacter</taxon>
    </lineage>
</organism>
<feature type="coiled-coil region" evidence="12">
    <location>
        <begin position="209"/>
        <end position="236"/>
    </location>
</feature>
<evidence type="ECO:0000256" key="10">
    <source>
        <dbReference type="ARBA" id="ARBA00023136"/>
    </source>
</evidence>
<feature type="domain" description="Ion transport" evidence="14">
    <location>
        <begin position="6"/>
        <end position="203"/>
    </location>
</feature>
<comment type="caution">
    <text evidence="15">The sequence shown here is derived from an EMBL/GenBank/DDBJ whole genome shotgun (WGS) entry which is preliminary data.</text>
</comment>
<evidence type="ECO:0000256" key="8">
    <source>
        <dbReference type="ARBA" id="ARBA00022989"/>
    </source>
</evidence>
<evidence type="ECO:0000256" key="3">
    <source>
        <dbReference type="ARBA" id="ARBA00022538"/>
    </source>
</evidence>
<evidence type="ECO:0000256" key="11">
    <source>
        <dbReference type="ARBA" id="ARBA00023303"/>
    </source>
</evidence>
<evidence type="ECO:0000256" key="13">
    <source>
        <dbReference type="SAM" id="Phobius"/>
    </source>
</evidence>
<reference evidence="15" key="1">
    <citation type="submission" date="2019-04" db="EMBL/GenBank/DDBJ databases">
        <title>Evolution of Biomass-Degrading Anaerobic Consortia Revealed by Metagenomics.</title>
        <authorList>
            <person name="Peng X."/>
        </authorList>
    </citation>
    <scope>NUCLEOTIDE SEQUENCE</scope>
    <source>
        <strain evidence="15">SIG12</strain>
    </source>
</reference>
<dbReference type="InterPro" id="IPR027359">
    <property type="entry name" value="Volt_channel_dom_sf"/>
</dbReference>
<keyword evidence="4 13" id="KW-0812">Transmembrane</keyword>
<comment type="subcellular location">
    <subcellularLocation>
        <location evidence="1">Membrane</location>
        <topology evidence="1">Multi-pass membrane protein</topology>
    </subcellularLocation>
</comment>
<dbReference type="GO" id="GO:0001508">
    <property type="term" value="P:action potential"/>
    <property type="evidence" value="ECO:0007669"/>
    <property type="project" value="TreeGrafter"/>
</dbReference>
<evidence type="ECO:0000256" key="12">
    <source>
        <dbReference type="SAM" id="Coils"/>
    </source>
</evidence>
<evidence type="ECO:0000256" key="2">
    <source>
        <dbReference type="ARBA" id="ARBA00022448"/>
    </source>
</evidence>
<keyword evidence="9" id="KW-0406">Ion transport</keyword>
<dbReference type="GO" id="GO:0005251">
    <property type="term" value="F:delayed rectifier potassium channel activity"/>
    <property type="evidence" value="ECO:0007669"/>
    <property type="project" value="TreeGrafter"/>
</dbReference>
<dbReference type="RefSeq" id="WP_303737785.1">
    <property type="nucleotide sequence ID" value="NZ_SUTE01000090.1"/>
</dbReference>
<dbReference type="PANTHER" id="PTHR11537">
    <property type="entry name" value="VOLTAGE-GATED POTASSIUM CHANNEL"/>
    <property type="match status" value="1"/>
</dbReference>
<protein>
    <recommendedName>
        <fullName evidence="14">Ion transport domain-containing protein</fullName>
    </recommendedName>
</protein>
<evidence type="ECO:0000313" key="16">
    <source>
        <dbReference type="Proteomes" id="UP000762703"/>
    </source>
</evidence>
<feature type="transmembrane region" description="Helical" evidence="13">
    <location>
        <begin position="40"/>
        <end position="59"/>
    </location>
</feature>
<keyword evidence="2" id="KW-0813">Transport</keyword>
<evidence type="ECO:0000256" key="9">
    <source>
        <dbReference type="ARBA" id="ARBA00023065"/>
    </source>
</evidence>
<keyword evidence="5" id="KW-0631">Potassium channel</keyword>
<dbReference type="InterPro" id="IPR028325">
    <property type="entry name" value="VG_K_chnl"/>
</dbReference>
<sequence length="238" mass="27492">MIFSKKQWFYLAIIILIILDFSLLIYVMFFPVNPSFRSTIYTFDVIMCIIMWAEFIYSYKHSEEKKQYLKDNYISVAGMLPLDFMFLRGLRLIKLVNFIKKFALSHESEAIEKFLKRTLLDKILSIAIIFIFVVAILLRFIDSEINDIQTAVWYTFVSMTSTGYGDVIPATFSGKLIGIIAMVGGIVIFATITAVISSIYVSKISRDHHEDLESKIEDLTSEIEKLNEKIGELKKEKD</sequence>
<keyword evidence="11" id="KW-0407">Ion channel</keyword>
<dbReference type="PANTHER" id="PTHR11537:SF252">
    <property type="entry name" value="POTASSIUM VOLTAGE-GATED CHANNEL PROTEIN SHAW"/>
    <property type="match status" value="1"/>
</dbReference>
<evidence type="ECO:0000256" key="7">
    <source>
        <dbReference type="ARBA" id="ARBA00022958"/>
    </source>
</evidence>
<dbReference type="Pfam" id="PF00520">
    <property type="entry name" value="Ion_trans"/>
    <property type="match status" value="1"/>
</dbReference>
<dbReference type="AlphaFoldDB" id="A0A8T3VLN8"/>
<keyword evidence="10 13" id="KW-0472">Membrane</keyword>